<reference evidence="1" key="1">
    <citation type="submission" date="2020-08" db="EMBL/GenBank/DDBJ databases">
        <title>Genomic Encyclopedia of Type Strains, Phase IV (KMG-V): Genome sequencing to study the core and pangenomes of soil and plant-associated prokaryotes.</title>
        <authorList>
            <person name="Whitman W."/>
        </authorList>
    </citation>
    <scope>NUCLEOTIDE SEQUENCE</scope>
    <source>
        <strain evidence="1">M8UP15</strain>
    </source>
</reference>
<organism evidence="1 2">
    <name type="scientific">Tunturiibacter gelidiferens</name>
    <dbReference type="NCBI Taxonomy" id="3069689"/>
    <lineage>
        <taxon>Bacteria</taxon>
        <taxon>Pseudomonadati</taxon>
        <taxon>Acidobacteriota</taxon>
        <taxon>Terriglobia</taxon>
        <taxon>Terriglobales</taxon>
        <taxon>Acidobacteriaceae</taxon>
        <taxon>Tunturiibacter</taxon>
    </lineage>
</organism>
<sequence>MSEEDWKVLLSTIRYRRCTPFLGAGVNFGILPMGGQIAEEWAKKETYPLKWRDDLSSVAQFMSVKYKSGIYPKRQILERLDDEPKPDFSQLGDNRLKCLRALAGLPIRVYITTNYDDLLGDALRSAEPAKKPRREVCRWHSGLKDLPLASGKGYEPDEINPLVFHLHGTNQYPESLVLTEDDYLDFLVNVSRDPQILPPRIQRALTNGSMLFIGYRLKDINFRVIHRGLVGSMDHSQRELSVTVQVTPPDDHSGDPKDAQSFLEKYFGGLNVRVYWGTASQFAEDLLRRWKGDPK</sequence>
<keyword evidence="2" id="KW-1185">Reference proteome</keyword>
<comment type="caution">
    <text evidence="1">The sequence shown here is derived from an EMBL/GenBank/DDBJ whole genome shotgun (WGS) entry which is preliminary data.</text>
</comment>
<proteinExistence type="predicted"/>
<name>A0ACC5P3U1_9BACT</name>
<dbReference type="EMBL" id="JACHEA010000001">
    <property type="protein sequence ID" value="MBB5341455.1"/>
    <property type="molecule type" value="Genomic_DNA"/>
</dbReference>
<accession>A0ACC5P3U1</accession>
<evidence type="ECO:0000313" key="2">
    <source>
        <dbReference type="Proteomes" id="UP000569005"/>
    </source>
</evidence>
<protein>
    <submittedName>
        <fullName evidence="1">Uncharacterized protein</fullName>
    </submittedName>
</protein>
<gene>
    <name evidence="1" type="ORF">HDF13_003788</name>
</gene>
<evidence type="ECO:0000313" key="1">
    <source>
        <dbReference type="EMBL" id="MBB5341455.1"/>
    </source>
</evidence>
<dbReference type="Proteomes" id="UP000569005">
    <property type="component" value="Unassembled WGS sequence"/>
</dbReference>